<evidence type="ECO:0000256" key="1">
    <source>
        <dbReference type="ARBA" id="ARBA00007355"/>
    </source>
</evidence>
<gene>
    <name evidence="3" type="ORF">EV44_g1936</name>
</gene>
<dbReference type="PANTHER" id="PTHR32470:SF2">
    <property type="entry name" value="NADH DEHYDROGENASE [UBIQUINONE] 1 ALPHA SUBCOMPLEX ASSEMBLY FACTOR 2"/>
    <property type="match status" value="1"/>
</dbReference>
<dbReference type="GO" id="GO:0032981">
    <property type="term" value="P:mitochondrial respiratory chain complex I assembly"/>
    <property type="evidence" value="ECO:0007669"/>
    <property type="project" value="TreeGrafter"/>
</dbReference>
<dbReference type="HOGENOM" id="CLU_067876_0_0_1"/>
<evidence type="ECO:0000313" key="3">
    <source>
        <dbReference type="EMBL" id="KHJ30867.1"/>
    </source>
</evidence>
<reference evidence="3 4" key="1">
    <citation type="journal article" date="2014" name="BMC Genomics">
        <title>Adaptive genomic structural variation in the grape powdery mildew pathogen, Erysiphe necator.</title>
        <authorList>
            <person name="Jones L."/>
            <person name="Riaz S."/>
            <person name="Morales-Cruz A."/>
            <person name="Amrine K.C."/>
            <person name="McGuire B."/>
            <person name="Gubler W.D."/>
            <person name="Walker M.A."/>
            <person name="Cantu D."/>
        </authorList>
    </citation>
    <scope>NUCLEOTIDE SEQUENCE [LARGE SCALE GENOMIC DNA]</scope>
    <source>
        <strain evidence="4">c</strain>
    </source>
</reference>
<feature type="region of interest" description="Disordered" evidence="2">
    <location>
        <begin position="122"/>
        <end position="155"/>
    </location>
</feature>
<protein>
    <submittedName>
        <fullName evidence="3">Uncharacterized protein</fullName>
    </submittedName>
</protein>
<dbReference type="STRING" id="52586.A0A0B1NWZ0"/>
<dbReference type="GO" id="GO:0045271">
    <property type="term" value="C:respiratory chain complex I"/>
    <property type="evidence" value="ECO:0007669"/>
    <property type="project" value="InterPro"/>
</dbReference>
<dbReference type="InterPro" id="IPR052618">
    <property type="entry name" value="ComplexI_NDUFA12"/>
</dbReference>
<comment type="caution">
    <text evidence="3">The sequence shown here is derived from an EMBL/GenBank/DDBJ whole genome shotgun (WGS) entry which is preliminary data.</text>
</comment>
<dbReference type="Pfam" id="PF05071">
    <property type="entry name" value="NDUFA12"/>
    <property type="match status" value="1"/>
</dbReference>
<feature type="compositionally biased region" description="Polar residues" evidence="2">
    <location>
        <begin position="141"/>
        <end position="155"/>
    </location>
</feature>
<dbReference type="Proteomes" id="UP000030854">
    <property type="component" value="Unassembled WGS sequence"/>
</dbReference>
<dbReference type="PANTHER" id="PTHR32470">
    <property type="entry name" value="ADH DEHYDROGENASE [UBIQUINONE] 1 ALPHA SUBCOMPLEX ASSEMBLY FACTOR 2"/>
    <property type="match status" value="1"/>
</dbReference>
<dbReference type="OrthoDB" id="10255576at2759"/>
<organism evidence="3 4">
    <name type="scientific">Uncinula necator</name>
    <name type="common">Grape powdery mildew</name>
    <dbReference type="NCBI Taxonomy" id="52586"/>
    <lineage>
        <taxon>Eukaryota</taxon>
        <taxon>Fungi</taxon>
        <taxon>Dikarya</taxon>
        <taxon>Ascomycota</taxon>
        <taxon>Pezizomycotina</taxon>
        <taxon>Leotiomycetes</taxon>
        <taxon>Erysiphales</taxon>
        <taxon>Erysiphaceae</taxon>
        <taxon>Erysiphe</taxon>
    </lineage>
</organism>
<evidence type="ECO:0000256" key="2">
    <source>
        <dbReference type="SAM" id="MobiDB-lite"/>
    </source>
</evidence>
<dbReference type="AlphaFoldDB" id="A0A0B1NWZ0"/>
<proteinExistence type="inferred from homology"/>
<sequence length="243" mass="27909">MSSTLLSSYKKLWLRWKSLRFPWRKRFLAGLDLHGNTYWEFRDSLNSHQHRMRRIIKYKMSAHHSDIQISPQWHQWLRHTRADPPSLTELSQDILRQEKLRALAAAVDAKWESESKLLVKPGRRQDQLSISTEERDCNAHSVPSPSDTTCTSRENSSSYVKLNGLKLSSHSGFSKHEADPGTSSSLKGSDLITETLSSEGPWTKIHDRFSSCDEWQPKSWDPTPANSTPKSSIDSHELINDTK</sequence>
<dbReference type="InterPro" id="IPR007763">
    <property type="entry name" value="NDUFA12"/>
</dbReference>
<dbReference type="GO" id="GO:0005739">
    <property type="term" value="C:mitochondrion"/>
    <property type="evidence" value="ECO:0007669"/>
    <property type="project" value="TreeGrafter"/>
</dbReference>
<feature type="region of interest" description="Disordered" evidence="2">
    <location>
        <begin position="213"/>
        <end position="243"/>
    </location>
</feature>
<feature type="compositionally biased region" description="Basic and acidic residues" evidence="2">
    <location>
        <begin position="233"/>
        <end position="243"/>
    </location>
</feature>
<evidence type="ECO:0000313" key="4">
    <source>
        <dbReference type="Proteomes" id="UP000030854"/>
    </source>
</evidence>
<comment type="similarity">
    <text evidence="1">Belongs to the complex I NDUFA12 subunit family.</text>
</comment>
<accession>A0A0B1NWZ0</accession>
<name>A0A0B1NWZ0_UNCNE</name>
<keyword evidence="4" id="KW-1185">Reference proteome</keyword>
<dbReference type="EMBL" id="JNVN01003499">
    <property type="protein sequence ID" value="KHJ30867.1"/>
    <property type="molecule type" value="Genomic_DNA"/>
</dbReference>